<evidence type="ECO:0000256" key="2">
    <source>
        <dbReference type="ARBA" id="ARBA00022980"/>
    </source>
</evidence>
<dbReference type="EMBL" id="LTDL01000014">
    <property type="protein sequence ID" value="OAG31841.1"/>
    <property type="molecule type" value="Genomic_DNA"/>
</dbReference>
<accession>A0A177EK59</accession>
<dbReference type="SUPFAM" id="SSF52313">
    <property type="entry name" value="Ribosomal protein S2"/>
    <property type="match status" value="1"/>
</dbReference>
<dbReference type="InterPro" id="IPR001865">
    <property type="entry name" value="Ribosomal_uS2"/>
</dbReference>
<comment type="caution">
    <text evidence="6">The sequence shown here is derived from an EMBL/GenBank/DDBJ whole genome shotgun (WGS) entry which is preliminary data.</text>
</comment>
<evidence type="ECO:0000256" key="3">
    <source>
        <dbReference type="ARBA" id="ARBA00023274"/>
    </source>
</evidence>
<dbReference type="STRING" id="1805483.A0A177EK59"/>
<dbReference type="OrthoDB" id="414863at2759"/>
<dbReference type="PRINTS" id="PR00395">
    <property type="entry name" value="RIBOSOMALS2"/>
</dbReference>
<feature type="compositionally biased region" description="Acidic residues" evidence="5">
    <location>
        <begin position="221"/>
        <end position="238"/>
    </location>
</feature>
<evidence type="ECO:0000256" key="5">
    <source>
        <dbReference type="SAM" id="MobiDB-lite"/>
    </source>
</evidence>
<dbReference type="InterPro" id="IPR023591">
    <property type="entry name" value="Ribosomal_uS2_flav_dom_sf"/>
</dbReference>
<feature type="region of interest" description="Disordered" evidence="5">
    <location>
        <begin position="212"/>
        <end position="246"/>
    </location>
</feature>
<protein>
    <recommendedName>
        <fullName evidence="4">Small ribosomal subunit protein uS2</fullName>
    </recommendedName>
</protein>
<sequence>MCTAKIPVPTDYSKLMIAATCHLGGQSLTHKMSDYAYGRRNDKVWVFNLEKTWEKLVLAAQIIVSYENRADIIVVSSKKFGQKPATMFARAIGATPITGNFVPGTFTNKSTKSIAEPRLIITTDPFTDKQTICEASYINVPCISLANTDNDIKLIDCVIPCNNRSPTSIGAIFFILGQLVRYMQGDIELTDDIRLKADAYFYRDPAEIETAMAEGEKTKEEEEENDSGFEEEKWEEEATAPVTIQE</sequence>
<proteinExistence type="inferred from homology"/>
<dbReference type="GeneID" id="93646666"/>
<dbReference type="RefSeq" id="XP_067545442.1">
    <property type="nucleotide sequence ID" value="XM_067687734.1"/>
</dbReference>
<dbReference type="Gene3D" id="3.40.50.10490">
    <property type="entry name" value="Glucose-6-phosphate isomerase like protein, domain 1"/>
    <property type="match status" value="1"/>
</dbReference>
<evidence type="ECO:0000313" key="6">
    <source>
        <dbReference type="EMBL" id="OAG31841.1"/>
    </source>
</evidence>
<dbReference type="InterPro" id="IPR005707">
    <property type="entry name" value="Ribosomal_uS2_euk/arc"/>
</dbReference>
<dbReference type="FunFam" id="3.40.50.10490:FF:000030">
    <property type="entry name" value="30S ribosomal protein S2"/>
    <property type="match status" value="1"/>
</dbReference>
<name>A0A177EK59_9MICR</name>
<comment type="similarity">
    <text evidence="1">Belongs to the universal ribosomal protein uS2 family.</text>
</comment>
<dbReference type="GO" id="GO:0006412">
    <property type="term" value="P:translation"/>
    <property type="evidence" value="ECO:0007669"/>
    <property type="project" value="InterPro"/>
</dbReference>
<gene>
    <name evidence="6" type="ORF">NEDG_00316</name>
</gene>
<dbReference type="GO" id="GO:0003735">
    <property type="term" value="F:structural constituent of ribosome"/>
    <property type="evidence" value="ECO:0007669"/>
    <property type="project" value="InterPro"/>
</dbReference>
<evidence type="ECO:0000256" key="1">
    <source>
        <dbReference type="ARBA" id="ARBA00006242"/>
    </source>
</evidence>
<evidence type="ECO:0000313" key="7">
    <source>
        <dbReference type="Proteomes" id="UP000185944"/>
    </source>
</evidence>
<dbReference type="GO" id="GO:0015935">
    <property type="term" value="C:small ribosomal subunit"/>
    <property type="evidence" value="ECO:0007669"/>
    <property type="project" value="InterPro"/>
</dbReference>
<dbReference type="PANTHER" id="PTHR11489">
    <property type="entry name" value="40S RIBOSOMAL PROTEIN SA"/>
    <property type="match status" value="1"/>
</dbReference>
<keyword evidence="2 6" id="KW-0689">Ribosomal protein</keyword>
<dbReference type="AlphaFoldDB" id="A0A177EK59"/>
<evidence type="ECO:0000256" key="4">
    <source>
        <dbReference type="ARBA" id="ARBA00035256"/>
    </source>
</evidence>
<organism evidence="6 7">
    <name type="scientific">Nematocida displodere</name>
    <dbReference type="NCBI Taxonomy" id="1805483"/>
    <lineage>
        <taxon>Eukaryota</taxon>
        <taxon>Fungi</taxon>
        <taxon>Fungi incertae sedis</taxon>
        <taxon>Microsporidia</taxon>
        <taxon>Nematocida</taxon>
    </lineage>
</organism>
<dbReference type="VEuPathDB" id="MicrosporidiaDB:NEDG_00316"/>
<keyword evidence="3" id="KW-0687">Ribonucleoprotein</keyword>
<dbReference type="Proteomes" id="UP000185944">
    <property type="component" value="Unassembled WGS sequence"/>
</dbReference>
<reference evidence="6 7" key="1">
    <citation type="submission" date="2016-02" db="EMBL/GenBank/DDBJ databases">
        <title>Discovery of a natural microsporidian pathogen with a broad tissue tropism in Caenorhabditis elegans.</title>
        <authorList>
            <person name="Luallen R.J."/>
            <person name="Reinke A.W."/>
            <person name="Tong L."/>
            <person name="Botts M.R."/>
            <person name="Felix M.-A."/>
            <person name="Troemel E.R."/>
        </authorList>
    </citation>
    <scope>NUCLEOTIDE SEQUENCE [LARGE SCALE GENOMIC DNA]</scope>
    <source>
        <strain evidence="6 7">JUm2807</strain>
    </source>
</reference>
<keyword evidence="7" id="KW-1185">Reference proteome</keyword>
<dbReference type="Pfam" id="PF00318">
    <property type="entry name" value="Ribosomal_S2"/>
    <property type="match status" value="2"/>
</dbReference>